<name>A0ABD6EV26_9BILA</name>
<dbReference type="Pfam" id="PF00400">
    <property type="entry name" value="WD40"/>
    <property type="match status" value="3"/>
</dbReference>
<dbReference type="InterPro" id="IPR036322">
    <property type="entry name" value="WD40_repeat_dom_sf"/>
</dbReference>
<evidence type="ECO:0000256" key="3">
    <source>
        <dbReference type="PROSITE-ProRule" id="PRU00221"/>
    </source>
</evidence>
<dbReference type="Gene3D" id="2.130.10.10">
    <property type="entry name" value="YVTN repeat-like/Quinoprotein amine dehydrogenase"/>
    <property type="match status" value="2"/>
</dbReference>
<keyword evidence="2" id="KW-0677">Repeat</keyword>
<organism evidence="4 5">
    <name type="scientific">Gnathostoma spinigerum</name>
    <dbReference type="NCBI Taxonomy" id="75299"/>
    <lineage>
        <taxon>Eukaryota</taxon>
        <taxon>Metazoa</taxon>
        <taxon>Ecdysozoa</taxon>
        <taxon>Nematoda</taxon>
        <taxon>Chromadorea</taxon>
        <taxon>Rhabditida</taxon>
        <taxon>Spirurina</taxon>
        <taxon>Gnathostomatomorpha</taxon>
        <taxon>Gnathostomatoidea</taxon>
        <taxon>Gnathostomatidae</taxon>
        <taxon>Gnathostoma</taxon>
    </lineage>
</organism>
<feature type="repeat" description="WD" evidence="3">
    <location>
        <begin position="324"/>
        <end position="356"/>
    </location>
</feature>
<sequence length="434" mass="49177">MGAGGRRRTGRFIGNYIRSNELGDGPQASHRYSFLADQTVPINQKDVKGHYGCVNAIEASSDEQYLTSGGDDHRVLLWSICDVQTRREPKPIAVMRQLHSSNIFSLAFSNEGDRIYSAGNDALLLVHDIATGNMIDWFKTDQAIYNVSTNPIDDSVIISASQDGRVRLHDLRTSEETITARSQGTMYCAQFNPRRPNLISVCSETDGLTIHDRRKFERPCVRLGLSQKSLLGICSSVMYGQWSSNGEGIFATRNQNCPIYYDLNDGSFVEFKDPNYRNSCTVKSCSFITDDLVMTGSDDWNIYVWKLPQNVSGEQTIDKAYRVLEGHRSIVNHARYSALNRMIFSSGVEKIIKLWSEWELNGSYRNPNRRFLLLGHQPRQSRSEESVEEDLTMLAFFDRLTTVSLLRNVDFSFPPNHSYANNVEKTHFMSHSCG</sequence>
<keyword evidence="5" id="KW-1185">Reference proteome</keyword>
<dbReference type="InterPro" id="IPR045151">
    <property type="entry name" value="DCAF8"/>
</dbReference>
<evidence type="ECO:0000313" key="5">
    <source>
        <dbReference type="Proteomes" id="UP001608902"/>
    </source>
</evidence>
<dbReference type="InterPro" id="IPR015943">
    <property type="entry name" value="WD40/YVTN_repeat-like_dom_sf"/>
</dbReference>
<dbReference type="PANTHER" id="PTHR15574:SF43">
    <property type="entry name" value="DDB1- AND CUL4-ASSOCIATED FACTOR 5"/>
    <property type="match status" value="1"/>
</dbReference>
<dbReference type="EMBL" id="JBGFUD010013209">
    <property type="protein sequence ID" value="MFH4983658.1"/>
    <property type="molecule type" value="Genomic_DNA"/>
</dbReference>
<keyword evidence="1 3" id="KW-0853">WD repeat</keyword>
<dbReference type="PROSITE" id="PS50294">
    <property type="entry name" value="WD_REPEATS_REGION"/>
    <property type="match status" value="1"/>
</dbReference>
<gene>
    <name evidence="4" type="ORF">AB6A40_010367</name>
</gene>
<dbReference type="PANTHER" id="PTHR15574">
    <property type="entry name" value="WD REPEAT DOMAIN-CONTAINING FAMILY"/>
    <property type="match status" value="1"/>
</dbReference>
<dbReference type="PROSITE" id="PS50082">
    <property type="entry name" value="WD_REPEATS_2"/>
    <property type="match status" value="2"/>
</dbReference>
<evidence type="ECO:0000313" key="4">
    <source>
        <dbReference type="EMBL" id="MFH4983658.1"/>
    </source>
</evidence>
<dbReference type="InterPro" id="IPR001680">
    <property type="entry name" value="WD40_rpt"/>
</dbReference>
<feature type="repeat" description="WD" evidence="3">
    <location>
        <begin position="47"/>
        <end position="80"/>
    </location>
</feature>
<protein>
    <submittedName>
        <fullName evidence="4">Uncharacterized protein</fullName>
    </submittedName>
</protein>
<evidence type="ECO:0000256" key="2">
    <source>
        <dbReference type="ARBA" id="ARBA00022737"/>
    </source>
</evidence>
<reference evidence="4 5" key="1">
    <citation type="submission" date="2024-08" db="EMBL/GenBank/DDBJ databases">
        <title>Gnathostoma spinigerum genome.</title>
        <authorList>
            <person name="Gonzalez-Bertolin B."/>
            <person name="Monzon S."/>
            <person name="Zaballos A."/>
            <person name="Jimenez P."/>
            <person name="Dekumyoy P."/>
            <person name="Varona S."/>
            <person name="Cuesta I."/>
            <person name="Sumanam S."/>
            <person name="Adisakwattana P."/>
            <person name="Gasser R.B."/>
            <person name="Hernandez-Gonzalez A."/>
            <person name="Young N.D."/>
            <person name="Perteguer M.J."/>
        </authorList>
    </citation>
    <scope>NUCLEOTIDE SEQUENCE [LARGE SCALE GENOMIC DNA]</scope>
    <source>
        <strain evidence="4">AL3</strain>
        <tissue evidence="4">Liver</tissue>
    </source>
</reference>
<accession>A0ABD6EV26</accession>
<dbReference type="AlphaFoldDB" id="A0ABD6EV26"/>
<dbReference type="SMART" id="SM00320">
    <property type="entry name" value="WD40"/>
    <property type="match status" value="6"/>
</dbReference>
<comment type="caution">
    <text evidence="4">The sequence shown here is derived from an EMBL/GenBank/DDBJ whole genome shotgun (WGS) entry which is preliminary data.</text>
</comment>
<dbReference type="SUPFAM" id="SSF50978">
    <property type="entry name" value="WD40 repeat-like"/>
    <property type="match status" value="1"/>
</dbReference>
<evidence type="ECO:0000256" key="1">
    <source>
        <dbReference type="ARBA" id="ARBA00022574"/>
    </source>
</evidence>
<dbReference type="Proteomes" id="UP001608902">
    <property type="component" value="Unassembled WGS sequence"/>
</dbReference>
<proteinExistence type="predicted"/>